<gene>
    <name evidence="1" type="ORF">ABT39_MTgene765</name>
</gene>
<dbReference type="EMBL" id="LKAM01000001">
    <property type="protein sequence ID" value="KUM50919.1"/>
    <property type="molecule type" value="Genomic_DNA"/>
</dbReference>
<sequence>MLAPAKLIMKMVQIQPRLLEGKQLAQLANSLGAFTRPTN</sequence>
<comment type="caution">
    <text evidence="1">The sequence shown here is derived from an EMBL/GenBank/DDBJ whole genome shotgun (WGS) entry which is preliminary data.</text>
</comment>
<organism evidence="1">
    <name type="scientific">Picea glauca</name>
    <name type="common">White spruce</name>
    <name type="synonym">Pinus glauca</name>
    <dbReference type="NCBI Taxonomy" id="3330"/>
    <lineage>
        <taxon>Eukaryota</taxon>
        <taxon>Viridiplantae</taxon>
        <taxon>Streptophyta</taxon>
        <taxon>Embryophyta</taxon>
        <taxon>Tracheophyta</taxon>
        <taxon>Spermatophyta</taxon>
        <taxon>Pinopsida</taxon>
        <taxon>Pinidae</taxon>
        <taxon>Conifers I</taxon>
        <taxon>Pinales</taxon>
        <taxon>Pinaceae</taxon>
        <taxon>Picea</taxon>
    </lineage>
</organism>
<geneLocation type="mitochondrion" evidence="1"/>
<reference evidence="1" key="1">
    <citation type="journal article" date="2015" name="Genome Biol. Evol.">
        <title>Organellar Genomes of White Spruce (Picea glauca): Assembly and Annotation.</title>
        <authorList>
            <person name="Jackman S.D."/>
            <person name="Warren R.L."/>
            <person name="Gibb E.A."/>
            <person name="Vandervalk B.P."/>
            <person name="Mohamadi H."/>
            <person name="Chu J."/>
            <person name="Raymond A."/>
            <person name="Pleasance S."/>
            <person name="Coope R."/>
            <person name="Wildung M.R."/>
            <person name="Ritland C.E."/>
            <person name="Bousquet J."/>
            <person name="Jones S.J."/>
            <person name="Bohlmann J."/>
            <person name="Birol I."/>
        </authorList>
    </citation>
    <scope>NUCLEOTIDE SEQUENCE [LARGE SCALE GENOMIC DNA]</scope>
    <source>
        <tissue evidence="1">Flushing bud</tissue>
    </source>
</reference>
<dbReference type="AlphaFoldDB" id="A0A101M4V0"/>
<keyword evidence="1" id="KW-0496">Mitochondrion</keyword>
<proteinExistence type="predicted"/>
<name>A0A101M4V0_PICGL</name>
<protein>
    <submittedName>
        <fullName evidence="1">Uncharacterized protein</fullName>
    </submittedName>
</protein>
<accession>A0A101M4V0</accession>
<evidence type="ECO:0000313" key="1">
    <source>
        <dbReference type="EMBL" id="KUM50919.1"/>
    </source>
</evidence>